<gene>
    <name evidence="2" type="ORF">NPIL_504891</name>
</gene>
<dbReference type="AlphaFoldDB" id="A0A8X6P9R8"/>
<evidence type="ECO:0000313" key="2">
    <source>
        <dbReference type="EMBL" id="GFT53521.1"/>
    </source>
</evidence>
<comment type="caution">
    <text evidence="2">The sequence shown here is derived from an EMBL/GenBank/DDBJ whole genome shotgun (WGS) entry which is preliminary data.</text>
</comment>
<dbReference type="EMBL" id="BMAW01112601">
    <property type="protein sequence ID" value="GFT53521.1"/>
    <property type="molecule type" value="Genomic_DNA"/>
</dbReference>
<organism evidence="2 3">
    <name type="scientific">Nephila pilipes</name>
    <name type="common">Giant wood spider</name>
    <name type="synonym">Nephila maculata</name>
    <dbReference type="NCBI Taxonomy" id="299642"/>
    <lineage>
        <taxon>Eukaryota</taxon>
        <taxon>Metazoa</taxon>
        <taxon>Ecdysozoa</taxon>
        <taxon>Arthropoda</taxon>
        <taxon>Chelicerata</taxon>
        <taxon>Arachnida</taxon>
        <taxon>Araneae</taxon>
        <taxon>Araneomorphae</taxon>
        <taxon>Entelegynae</taxon>
        <taxon>Araneoidea</taxon>
        <taxon>Nephilidae</taxon>
        <taxon>Nephila</taxon>
    </lineage>
</organism>
<feature type="transmembrane region" description="Helical" evidence="1">
    <location>
        <begin position="43"/>
        <end position="62"/>
    </location>
</feature>
<reference evidence="2" key="1">
    <citation type="submission" date="2020-08" db="EMBL/GenBank/DDBJ databases">
        <title>Multicomponent nature underlies the extraordinary mechanical properties of spider dragline silk.</title>
        <authorList>
            <person name="Kono N."/>
            <person name="Nakamura H."/>
            <person name="Mori M."/>
            <person name="Yoshida Y."/>
            <person name="Ohtoshi R."/>
            <person name="Malay A.D."/>
            <person name="Moran D.A.P."/>
            <person name="Tomita M."/>
            <person name="Numata K."/>
            <person name="Arakawa K."/>
        </authorList>
    </citation>
    <scope>NUCLEOTIDE SEQUENCE</scope>
</reference>
<keyword evidence="1" id="KW-0812">Transmembrane</keyword>
<keyword evidence="1" id="KW-0472">Membrane</keyword>
<protein>
    <submittedName>
        <fullName evidence="2">Uncharacterized protein</fullName>
    </submittedName>
</protein>
<evidence type="ECO:0000313" key="3">
    <source>
        <dbReference type="Proteomes" id="UP000887013"/>
    </source>
</evidence>
<proteinExistence type="predicted"/>
<dbReference type="Proteomes" id="UP000887013">
    <property type="component" value="Unassembled WGS sequence"/>
</dbReference>
<name>A0A8X6P9R8_NEPPI</name>
<accession>A0A8X6P9R8</accession>
<keyword evidence="3" id="KW-1185">Reference proteome</keyword>
<sequence length="89" mass="9720">MVIDSPSLSIISNSLVDYYGIGHTQWLLTINLVLQAAAEFDRVISISSAVAISSLLVLISIFKIHCRASVPIEYIKPEMMTKGKSLLAL</sequence>
<keyword evidence="1" id="KW-1133">Transmembrane helix</keyword>
<evidence type="ECO:0000256" key="1">
    <source>
        <dbReference type="SAM" id="Phobius"/>
    </source>
</evidence>